<evidence type="ECO:0000256" key="1">
    <source>
        <dbReference type="ARBA" id="ARBA00023235"/>
    </source>
</evidence>
<accession>A0A7V9W552</accession>
<proteinExistence type="predicted"/>
<protein>
    <submittedName>
        <fullName evidence="2">Aspartate/glutamate racemase family protein</fullName>
    </submittedName>
</protein>
<keyword evidence="1" id="KW-0413">Isomerase</keyword>
<reference evidence="3 5" key="1">
    <citation type="submission" date="2020-05" db="EMBL/GenBank/DDBJ databases">
        <title>Comparative genomic analysis of denitrifying bacteria from Halomonas genus.</title>
        <authorList>
            <person name="Wang L."/>
            <person name="Shao Z."/>
        </authorList>
    </citation>
    <scope>NUCLEOTIDE SEQUENCE [LARGE SCALE GENOMIC DNA]</scope>
    <source>
        <strain evidence="3 5">DSM 17331</strain>
    </source>
</reference>
<dbReference type="Proteomes" id="UP000814353">
    <property type="component" value="Unassembled WGS sequence"/>
</dbReference>
<evidence type="ECO:0000313" key="5">
    <source>
        <dbReference type="Proteomes" id="UP000814353"/>
    </source>
</evidence>
<evidence type="ECO:0000313" key="3">
    <source>
        <dbReference type="EMBL" id="MCG6663912.1"/>
    </source>
</evidence>
<dbReference type="InterPro" id="IPR001920">
    <property type="entry name" value="Asp/Glu_race"/>
</dbReference>
<dbReference type="GO" id="GO:0047661">
    <property type="term" value="F:amino-acid racemase activity"/>
    <property type="evidence" value="ECO:0007669"/>
    <property type="project" value="InterPro"/>
</dbReference>
<comment type="caution">
    <text evidence="2">The sequence shown here is derived from an EMBL/GenBank/DDBJ whole genome shotgun (WGS) entry which is preliminary data.</text>
</comment>
<dbReference type="PANTHER" id="PTHR21198:SF7">
    <property type="entry name" value="ASPARTATE-GLUTAMATE RACEMASE FAMILY"/>
    <property type="match status" value="1"/>
</dbReference>
<dbReference type="EMBL" id="JABFUB010000045">
    <property type="protein sequence ID" value="MCG6663912.1"/>
    <property type="molecule type" value="Genomic_DNA"/>
</dbReference>
<reference evidence="2 4" key="2">
    <citation type="submission" date="2020-07" db="EMBL/GenBank/DDBJ databases">
        <title>Identification of Halomonas strains.</title>
        <authorList>
            <person name="Xiao Z."/>
            <person name="Shen J."/>
        </authorList>
    </citation>
    <scope>NUCLEOTIDE SEQUENCE [LARGE SCALE GENOMIC DNA]</scope>
    <source>
        <strain evidence="2 4">DSM 17331</strain>
    </source>
</reference>
<gene>
    <name evidence="2" type="ORF">H1D44_20435</name>
    <name evidence="3" type="ORF">HOP48_20550</name>
</gene>
<dbReference type="Gene3D" id="3.40.50.1860">
    <property type="match status" value="2"/>
</dbReference>
<dbReference type="SUPFAM" id="SSF53681">
    <property type="entry name" value="Aspartate/glutamate racemase"/>
    <property type="match status" value="2"/>
</dbReference>
<keyword evidence="5" id="KW-1185">Reference proteome</keyword>
<dbReference type="RefSeq" id="WP_181517110.1">
    <property type="nucleotide sequence ID" value="NZ_JABFUB010000045.1"/>
</dbReference>
<evidence type="ECO:0000313" key="2">
    <source>
        <dbReference type="EMBL" id="MBA2781243.1"/>
    </source>
</evidence>
<evidence type="ECO:0000313" key="4">
    <source>
        <dbReference type="Proteomes" id="UP000518091"/>
    </source>
</evidence>
<dbReference type="InterPro" id="IPR015942">
    <property type="entry name" value="Asp/Glu/hydantoin_racemase"/>
</dbReference>
<dbReference type="AlphaFoldDB" id="A0A7V9W552"/>
<name>A0A7V9W552_9GAMM</name>
<sequence>MRSSLKTSHTRIGVIGGIGSRASIATYSLLMEELSKNARDVVIINLPIENIFEFMSDQIMESVYHTIEQLSHVGAKLIGIPCNTIHRHAKTISKKCLNYDVTFVDIIDESVSMILKRDCKVAGIIGTPIGIELYKESLESAGVEVLIPNYKQQEIINEIIRIALTDEFHQSKVHRRIQLEQISADFLSKGADCILLGCTELPLYFENSIPEKYISTIHALVSGLVEHMRNKEDVCA</sequence>
<dbReference type="Pfam" id="PF01177">
    <property type="entry name" value="Asp_Glu_race"/>
    <property type="match status" value="1"/>
</dbReference>
<dbReference type="EMBL" id="JACEFT010000061">
    <property type="protein sequence ID" value="MBA2781243.1"/>
    <property type="molecule type" value="Genomic_DNA"/>
</dbReference>
<dbReference type="PANTHER" id="PTHR21198">
    <property type="entry name" value="GLUTAMATE RACEMASE"/>
    <property type="match status" value="1"/>
</dbReference>
<organism evidence="2 4">
    <name type="scientific">Billgrantia kenyensis</name>
    <dbReference type="NCBI Taxonomy" id="321266"/>
    <lineage>
        <taxon>Bacteria</taxon>
        <taxon>Pseudomonadati</taxon>
        <taxon>Pseudomonadota</taxon>
        <taxon>Gammaproteobacteria</taxon>
        <taxon>Oceanospirillales</taxon>
        <taxon>Halomonadaceae</taxon>
        <taxon>Billgrantia</taxon>
    </lineage>
</organism>
<dbReference type="Proteomes" id="UP000518091">
    <property type="component" value="Unassembled WGS sequence"/>
</dbReference>